<evidence type="ECO:0000313" key="2">
    <source>
        <dbReference type="EMBL" id="SVA85451.1"/>
    </source>
</evidence>
<dbReference type="AlphaFoldDB" id="A0A381Z915"/>
<dbReference type="Pfam" id="PF06242">
    <property type="entry name" value="TrcR"/>
    <property type="match status" value="1"/>
</dbReference>
<name>A0A381Z915_9ZZZZ</name>
<dbReference type="InterPro" id="IPR010421">
    <property type="entry name" value="TrcR"/>
</dbReference>
<dbReference type="EMBL" id="UINC01020324">
    <property type="protein sequence ID" value="SVA85451.1"/>
    <property type="molecule type" value="Genomic_DNA"/>
</dbReference>
<organism evidence="2">
    <name type="scientific">marine metagenome</name>
    <dbReference type="NCBI Taxonomy" id="408172"/>
    <lineage>
        <taxon>unclassified sequences</taxon>
        <taxon>metagenomes</taxon>
        <taxon>ecological metagenomes</taxon>
    </lineage>
</organism>
<sequence length="206" mass="23256">MSNAPFMPKATAVWLVENTTLSFKQIANFCQLHELEVKGIADGDVAKGIKAYNPILAGQLTREEINVCSKDHEKPLKLSKNNEEVIVSKERKKVKYTPLSKRKDRPDSVLWLVKNFSKLSDGQIAKLVGSTKGTVALIRNRSFWNFSNLVAKDPVILGLCSQLQFEKAVEKADRRIKREKKLKEKLKNSETAEEKPESSETADENK</sequence>
<evidence type="ECO:0008006" key="3">
    <source>
        <dbReference type="Google" id="ProtNLM"/>
    </source>
</evidence>
<evidence type="ECO:0000256" key="1">
    <source>
        <dbReference type="SAM" id="MobiDB-lite"/>
    </source>
</evidence>
<accession>A0A381Z915</accession>
<feature type="region of interest" description="Disordered" evidence="1">
    <location>
        <begin position="179"/>
        <end position="206"/>
    </location>
</feature>
<proteinExistence type="predicted"/>
<gene>
    <name evidence="2" type="ORF">METZ01_LOCUS138305</name>
</gene>
<feature type="compositionally biased region" description="Basic and acidic residues" evidence="1">
    <location>
        <begin position="181"/>
        <end position="206"/>
    </location>
</feature>
<reference evidence="2" key="1">
    <citation type="submission" date="2018-05" db="EMBL/GenBank/DDBJ databases">
        <authorList>
            <person name="Lanie J.A."/>
            <person name="Ng W.-L."/>
            <person name="Kazmierczak K.M."/>
            <person name="Andrzejewski T.M."/>
            <person name="Davidsen T.M."/>
            <person name="Wayne K.J."/>
            <person name="Tettelin H."/>
            <person name="Glass J.I."/>
            <person name="Rusch D."/>
            <person name="Podicherti R."/>
            <person name="Tsui H.-C.T."/>
            <person name="Winkler M.E."/>
        </authorList>
    </citation>
    <scope>NUCLEOTIDE SEQUENCE</scope>
</reference>
<protein>
    <recommendedName>
        <fullName evidence="3">Cytoplasmic protein</fullName>
    </recommendedName>
</protein>